<reference evidence="2 3" key="1">
    <citation type="submission" date="2018-01" db="EMBL/GenBank/DDBJ databases">
        <title>Complete genome sequence of Streptomyces lunaelactis MM109T, a Ferroverdin A producer isolated from cave moonmilk deposits.</title>
        <authorList>
            <person name="Naome A."/>
            <person name="Martinet L."/>
            <person name="Maciejewska M."/>
            <person name="Anderssen S."/>
            <person name="Adam D."/>
            <person name="Tenconi E."/>
            <person name="Deflandre B."/>
            <person name="Arguelles-Arias A."/>
            <person name="Calusinska M."/>
            <person name="Copieters W."/>
            <person name="Karim L."/>
            <person name="Hanikenne M."/>
            <person name="Baurain D."/>
            <person name="van Wezel G."/>
            <person name="Smargiasso N."/>
            <person name="de Pauw E."/>
            <person name="Delfosse P."/>
            <person name="Rigali S."/>
        </authorList>
    </citation>
    <scope>NUCLEOTIDE SEQUENCE [LARGE SCALE GENOMIC DNA]</scope>
    <source>
        <strain evidence="2 3">MM109</strain>
    </source>
</reference>
<dbReference type="AlphaFoldDB" id="A0A2R4T207"/>
<feature type="region of interest" description="Disordered" evidence="1">
    <location>
        <begin position="118"/>
        <end position="139"/>
    </location>
</feature>
<proteinExistence type="predicted"/>
<protein>
    <submittedName>
        <fullName evidence="2">Uncharacterized protein</fullName>
    </submittedName>
</protein>
<feature type="compositionally biased region" description="Basic and acidic residues" evidence="1">
    <location>
        <begin position="118"/>
        <end position="127"/>
    </location>
</feature>
<name>A0A2R4T207_9ACTN</name>
<evidence type="ECO:0000256" key="1">
    <source>
        <dbReference type="SAM" id="MobiDB-lite"/>
    </source>
</evidence>
<dbReference type="Proteomes" id="UP000244201">
    <property type="component" value="Chromosome"/>
</dbReference>
<keyword evidence="3" id="KW-1185">Reference proteome</keyword>
<evidence type="ECO:0000313" key="2">
    <source>
        <dbReference type="EMBL" id="AVZ73156.1"/>
    </source>
</evidence>
<dbReference type="KEGG" id="slk:SLUN_14145"/>
<sequence length="139" mass="14963">MGACLVVTAKANRIAVAHDGHGTSATFYERLCRGAINAQHFACTVADLRVADEASLIRTMKELGSVPGALVTTTVGDDGAETVRISLYDREGQPLGEEAGLARIRRMIAEDHVPIPVNDRSKGRVEQYSRQVAEEGVEE</sequence>
<accession>A0A2R4T207</accession>
<gene>
    <name evidence="2" type="ORF">SLUN_14145</name>
</gene>
<evidence type="ECO:0000313" key="3">
    <source>
        <dbReference type="Proteomes" id="UP000244201"/>
    </source>
</evidence>
<organism evidence="2 3">
    <name type="scientific">Streptomyces lunaelactis</name>
    <dbReference type="NCBI Taxonomy" id="1535768"/>
    <lineage>
        <taxon>Bacteria</taxon>
        <taxon>Bacillati</taxon>
        <taxon>Actinomycetota</taxon>
        <taxon>Actinomycetes</taxon>
        <taxon>Kitasatosporales</taxon>
        <taxon>Streptomycetaceae</taxon>
        <taxon>Streptomyces</taxon>
    </lineage>
</organism>
<dbReference type="EMBL" id="CP026304">
    <property type="protein sequence ID" value="AVZ73156.1"/>
    <property type="molecule type" value="Genomic_DNA"/>
</dbReference>
<dbReference type="Gene3D" id="3.40.120.10">
    <property type="entry name" value="Alpha-D-Glucose-1,6-Bisphosphate, subunit A, domain 3"/>
    <property type="match status" value="1"/>
</dbReference>